<keyword evidence="1" id="KW-0472">Membrane</keyword>
<dbReference type="Proteomes" id="UP000179807">
    <property type="component" value="Unassembled WGS sequence"/>
</dbReference>
<feature type="chain" id="PRO_5012927199" evidence="2">
    <location>
        <begin position="18"/>
        <end position="843"/>
    </location>
</feature>
<accession>A0A1J4JBB5</accession>
<protein>
    <submittedName>
        <fullName evidence="3">Uncharacterized protein</fullName>
    </submittedName>
</protein>
<keyword evidence="1" id="KW-1133">Transmembrane helix</keyword>
<evidence type="ECO:0000313" key="4">
    <source>
        <dbReference type="Proteomes" id="UP000179807"/>
    </source>
</evidence>
<keyword evidence="4" id="KW-1185">Reference proteome</keyword>
<dbReference type="AlphaFoldDB" id="A0A1J4JBB5"/>
<sequence length="843" mass="96638">MLSLLLLSLMIRENVKICCYESNAAKCSSDADIISKYSEYQSKSIVPFLLKETVETLSFELYDNTDYFVVDPFQVQNIEIFSENNLSFLIIKSYCKVTVNSNVTNLYAIRKYDKADQLINFPNSAPKNFHFHVLAIDPSNSVDIRNFLQWNDSKRFISHSPPIIAIPEESMAINTTWWTSNRKLSIETRKFPLSSDSHKHDINHFEYDDDRGYMDSKLYTTLISPWLDTEYYIKGSWLRNLSVNIETRTDKKVTLKSSASKYYTINYFHGDLNLTNFGSRGFSFDYFYDMCDPTKTKLCHPNPNKKVNSKYSYYSTFDCKSAPLYIDEVKEVKDLHILSTTYSSDLRAYHGSCYFLDGKIEAYGKKENEDGNYYTSYRIVCSRAFFSDKNFTYDIDTKFITITIESDAFQLDMDQFSDEYMKSFIIRSDRKDRPRVTINGNKPKSDIFWEFINVDVIGVKLGISNQVMLQKGSTLNIDNATCHLLILVDDMNAYNYEGQRLANTRGKFEIKSSYKTLLLRERADLIMNEEADIVFESNSLHNYVQITGSKISGTFRNFRKLSISAESYTNLKFSGVEEIVFYEKELHFSEFSFPTEIESTIIGCPDGNITIDYVKAGKGVYFRRLESATNSIVTIKKLNLTDDCVVILKGIIVEQVEMSGSSLLIFESTRGIKTSFTINSAEFLPMIQMSTLSTAKYPNIHLKHDSSCSPGNTTALTDGKLSFYFLGSYDEFSYNDRRSSIQSKFNSTTLYLGTNFLLKTKGVTAFFKLAGLLPMSKCLIPVIVVDVVFFIIGLIISFVSPNKDGYDDIVSTVLIEMPVNDQEEGNEEMLDNNVQYHQGQYQL</sequence>
<feature type="transmembrane region" description="Helical" evidence="1">
    <location>
        <begin position="779"/>
        <end position="799"/>
    </location>
</feature>
<evidence type="ECO:0000256" key="2">
    <source>
        <dbReference type="SAM" id="SignalP"/>
    </source>
</evidence>
<evidence type="ECO:0000256" key="1">
    <source>
        <dbReference type="SAM" id="Phobius"/>
    </source>
</evidence>
<keyword evidence="2" id="KW-0732">Signal</keyword>
<gene>
    <name evidence="3" type="ORF">TRFO_39292</name>
</gene>
<dbReference type="VEuPathDB" id="TrichDB:TRFO_39292"/>
<proteinExistence type="predicted"/>
<dbReference type="RefSeq" id="XP_068347677.1">
    <property type="nucleotide sequence ID" value="XM_068512553.1"/>
</dbReference>
<reference evidence="3" key="1">
    <citation type="submission" date="2016-10" db="EMBL/GenBank/DDBJ databases">
        <authorList>
            <person name="Benchimol M."/>
            <person name="Almeida L.G."/>
            <person name="Vasconcelos A.T."/>
            <person name="Perreira-Neves A."/>
            <person name="Rosa I.A."/>
            <person name="Tasca T."/>
            <person name="Bogo M.R."/>
            <person name="de Souza W."/>
        </authorList>
    </citation>
    <scope>NUCLEOTIDE SEQUENCE [LARGE SCALE GENOMIC DNA]</scope>
    <source>
        <strain evidence="3">K</strain>
    </source>
</reference>
<dbReference type="EMBL" id="MLAK01001311">
    <property type="protein sequence ID" value="OHS94540.1"/>
    <property type="molecule type" value="Genomic_DNA"/>
</dbReference>
<keyword evidence="1" id="KW-0812">Transmembrane</keyword>
<name>A0A1J4JBB5_9EUKA</name>
<dbReference type="GeneID" id="94847257"/>
<organism evidence="3 4">
    <name type="scientific">Tritrichomonas foetus</name>
    <dbReference type="NCBI Taxonomy" id="1144522"/>
    <lineage>
        <taxon>Eukaryota</taxon>
        <taxon>Metamonada</taxon>
        <taxon>Parabasalia</taxon>
        <taxon>Tritrichomonadida</taxon>
        <taxon>Tritrichomonadidae</taxon>
        <taxon>Tritrichomonas</taxon>
    </lineage>
</organism>
<comment type="caution">
    <text evidence="3">The sequence shown here is derived from an EMBL/GenBank/DDBJ whole genome shotgun (WGS) entry which is preliminary data.</text>
</comment>
<feature type="signal peptide" evidence="2">
    <location>
        <begin position="1"/>
        <end position="17"/>
    </location>
</feature>
<evidence type="ECO:0000313" key="3">
    <source>
        <dbReference type="EMBL" id="OHS94540.1"/>
    </source>
</evidence>